<sequence>MRLRAGRVFGRLGGAGRRHRAGELAEIEAEITAYGEALDRHPFSPGRPDATDETRADLARALDAYDEAKRAFAGDRDGVDALDVARALDEGRHALARLDARLAGEPLPERLPPCFFDPRHGRSTDLVRWTPEGGAARDVAVCAADARALRAAPPDSQRSAGATSREVSGKGDGSRRVALPAPRRPGVLVVRTDRPAHLTVLVEQPHGRRPRGYQLHSVDGPVAARIPLSRIGGRREAGFRIAFRDGDRAHWSARAELVDAIPRFDTHTDGQGFDVVRYRGVAGPGVLRHRGRGAVLFQALDDTLAEWAVLGEGAGDCDLSVNWPGPGYYQVRAHGAWTLTGAPES</sequence>
<dbReference type="Proteomes" id="UP001163064">
    <property type="component" value="Unassembled WGS sequence"/>
</dbReference>
<reference evidence="2" key="1">
    <citation type="submission" date="2022-10" db="EMBL/GenBank/DDBJ databases">
        <title>Streptomyces beihaiensis sp. nov., a chitin degrading actinobacterium, isolated from shrimp pond soil.</title>
        <authorList>
            <person name="Xie J."/>
            <person name="Shen N."/>
        </authorList>
    </citation>
    <scope>NUCLEOTIDE SEQUENCE</scope>
    <source>
        <strain evidence="2">GXMU-J5</strain>
    </source>
</reference>
<organism evidence="2 3">
    <name type="scientific">Streptomyces beihaiensis</name>
    <dbReference type="NCBI Taxonomy" id="2984495"/>
    <lineage>
        <taxon>Bacteria</taxon>
        <taxon>Bacillati</taxon>
        <taxon>Actinomycetota</taxon>
        <taxon>Actinomycetes</taxon>
        <taxon>Kitasatosporales</taxon>
        <taxon>Streptomycetaceae</taxon>
        <taxon>Streptomyces</taxon>
    </lineage>
</organism>
<proteinExistence type="predicted"/>
<gene>
    <name evidence="2" type="ORF">OFY01_04040</name>
</gene>
<protein>
    <submittedName>
        <fullName evidence="2">Uncharacterized protein</fullName>
    </submittedName>
</protein>
<feature type="compositionally biased region" description="Polar residues" evidence="1">
    <location>
        <begin position="156"/>
        <end position="166"/>
    </location>
</feature>
<keyword evidence="3" id="KW-1185">Reference proteome</keyword>
<dbReference type="EMBL" id="JAPHNL010000025">
    <property type="protein sequence ID" value="MCX3058955.1"/>
    <property type="molecule type" value="Genomic_DNA"/>
</dbReference>
<evidence type="ECO:0000313" key="2">
    <source>
        <dbReference type="EMBL" id="MCX3058955.1"/>
    </source>
</evidence>
<name>A0ABT3TPJ0_9ACTN</name>
<comment type="caution">
    <text evidence="2">The sequence shown here is derived from an EMBL/GenBank/DDBJ whole genome shotgun (WGS) entry which is preliminary data.</text>
</comment>
<feature type="region of interest" description="Disordered" evidence="1">
    <location>
        <begin position="150"/>
        <end position="180"/>
    </location>
</feature>
<accession>A0ABT3TPJ0</accession>
<dbReference type="RefSeq" id="WP_266596337.1">
    <property type="nucleotide sequence ID" value="NZ_JAPHNL010000025.1"/>
</dbReference>
<evidence type="ECO:0000256" key="1">
    <source>
        <dbReference type="SAM" id="MobiDB-lite"/>
    </source>
</evidence>
<evidence type="ECO:0000313" key="3">
    <source>
        <dbReference type="Proteomes" id="UP001163064"/>
    </source>
</evidence>